<keyword evidence="7" id="KW-1185">Reference proteome</keyword>
<dbReference type="GO" id="GO:0005886">
    <property type="term" value="C:plasma membrane"/>
    <property type="evidence" value="ECO:0007669"/>
    <property type="project" value="TreeGrafter"/>
</dbReference>
<dbReference type="GO" id="GO:0005524">
    <property type="term" value="F:ATP binding"/>
    <property type="evidence" value="ECO:0007669"/>
    <property type="project" value="UniProtKB-KW"/>
</dbReference>
<reference evidence="7" key="2">
    <citation type="submission" date="2013-07" db="EMBL/GenBank/DDBJ databases">
        <authorList>
            <person name="Morais-Silva F.O."/>
            <person name="Rezende A.M."/>
            <person name="Pimentel C."/>
            <person name="Resende D.M."/>
            <person name="Santos C.I."/>
            <person name="Clemente C."/>
            <person name="de Oliveira L.M."/>
            <person name="da Silva S.M."/>
            <person name="Costa D.A."/>
            <person name="Varela-Raposo A."/>
            <person name="Horacio E.C.A."/>
            <person name="Matos M."/>
            <person name="Flores O."/>
            <person name="Ruiz J.C."/>
            <person name="Rodrigues-Pousada C."/>
        </authorList>
    </citation>
    <scope>NUCLEOTIDE SEQUENCE [LARGE SCALE GENOMIC DNA]</scope>
    <source>
        <strain evidence="7">ATCC 19364 / DSM 1382 / NCIMB 9332 / VKM B-1759</strain>
    </source>
</reference>
<evidence type="ECO:0000256" key="3">
    <source>
        <dbReference type="ARBA" id="ARBA00022840"/>
    </source>
</evidence>
<keyword evidence="3" id="KW-0067">ATP-binding</keyword>
<dbReference type="SUPFAM" id="SSF160246">
    <property type="entry name" value="EspE N-terminal domain-like"/>
    <property type="match status" value="1"/>
</dbReference>
<dbReference type="OrthoDB" id="9805147at2"/>
<dbReference type="Gene3D" id="3.30.450.90">
    <property type="match status" value="1"/>
</dbReference>
<dbReference type="Pfam" id="PF00437">
    <property type="entry name" value="T2SSE"/>
    <property type="match status" value="1"/>
</dbReference>
<dbReference type="Gene3D" id="3.30.300.160">
    <property type="entry name" value="Type II secretion system, protein E, N-terminal domain"/>
    <property type="match status" value="1"/>
</dbReference>
<dbReference type="InterPro" id="IPR007831">
    <property type="entry name" value="T2SS_GspE_N"/>
</dbReference>
<gene>
    <name evidence="6" type="ORF">DGI_0439</name>
</gene>
<accession>T2G844</accession>
<evidence type="ECO:0000313" key="7">
    <source>
        <dbReference type="Proteomes" id="UP000016587"/>
    </source>
</evidence>
<dbReference type="EMBL" id="CP006585">
    <property type="protein sequence ID" value="AGW12354.1"/>
    <property type="molecule type" value="Genomic_DNA"/>
</dbReference>
<evidence type="ECO:0000256" key="4">
    <source>
        <dbReference type="SAM" id="MobiDB-lite"/>
    </source>
</evidence>
<proteinExistence type="inferred from homology"/>
<dbReference type="FunFam" id="3.40.50.300:FF:000398">
    <property type="entry name" value="Type IV pilus assembly ATPase PilB"/>
    <property type="match status" value="1"/>
</dbReference>
<evidence type="ECO:0000259" key="5">
    <source>
        <dbReference type="PROSITE" id="PS00662"/>
    </source>
</evidence>
<dbReference type="GO" id="GO:0016887">
    <property type="term" value="F:ATP hydrolysis activity"/>
    <property type="evidence" value="ECO:0007669"/>
    <property type="project" value="TreeGrafter"/>
</dbReference>
<evidence type="ECO:0000256" key="1">
    <source>
        <dbReference type="ARBA" id="ARBA00006611"/>
    </source>
</evidence>
<name>T2G844_MEGG1</name>
<dbReference type="InterPro" id="IPR001482">
    <property type="entry name" value="T2SS/T4SS_dom"/>
</dbReference>
<comment type="similarity">
    <text evidence="1">Belongs to the GSP E family.</text>
</comment>
<dbReference type="PROSITE" id="PS00662">
    <property type="entry name" value="T2SP_E"/>
    <property type="match status" value="1"/>
</dbReference>
<dbReference type="Gene3D" id="3.40.50.300">
    <property type="entry name" value="P-loop containing nucleotide triphosphate hydrolases"/>
    <property type="match status" value="1"/>
</dbReference>
<sequence>MEHLSQDPHADEAASTTGHADAAKDIARKHRQGPRKRLGEMLVEAGLLTQQALDDALVAKRGSPLKLGQFLIQNGIVEEARLLAVLSRQLKVKRLDVESFVPDPSLASLISSDLAERCMVLPLARQGGVLWVAMQDPTDLTALDSIMHVTRMEVEIAICSKHEFDDIAHAIYGRSLDAGILAHETFEEIEEDGGEYAVDEGEDAGELNIGSLQSMAQDAPVVKIVNSILVQAMNKRASDIHFSRKKDKLELKFRIDGELKSFPPPPKKLFLPLISRIKLLSNLDISVTRVPQDGRFTYRVQHREISVRVSTLPTIYGEKVVMRLHVQSAKPLSLDQLGMSDKERVKIDKAILKPYGMMLATGPTGSGKTTLLYSILKKISKPTINTITLEDPVESRIDEVTQVQLNVKAGMTFASGLRAILRQDPDVVMVGEIRDQETANIGIQASMTGHKVLSTLHTNDAAGAVTRFIEMDIEPFLIASTLLVVVAQRLVRRICPDCIEPFEAPAAALRSMGVSGSQRMHFFQGKGCFKCENSGFKGRMGVYEVLEVDDVVQPLILKRASSVEIKQAAVQAKRLSTLKMDAAFKVFQGLTTFEEFTSVAF</sequence>
<keyword evidence="2" id="KW-0547">Nucleotide-binding</keyword>
<organism evidence="6 7">
    <name type="scientific">Megalodesulfovibrio gigas (strain ATCC 19364 / DSM 1382 / NCIMB 9332 / VKM B-1759)</name>
    <name type="common">Desulfovibrio gigas</name>
    <dbReference type="NCBI Taxonomy" id="1121448"/>
    <lineage>
        <taxon>Bacteria</taxon>
        <taxon>Pseudomonadati</taxon>
        <taxon>Thermodesulfobacteriota</taxon>
        <taxon>Desulfovibrionia</taxon>
        <taxon>Desulfovibrionales</taxon>
        <taxon>Desulfovibrionaceae</taxon>
        <taxon>Megalodesulfovibrio</taxon>
    </lineage>
</organism>
<dbReference type="InterPro" id="IPR037257">
    <property type="entry name" value="T2SS_E_N_sf"/>
</dbReference>
<dbReference type="eggNOG" id="COG2804">
    <property type="taxonomic scope" value="Bacteria"/>
</dbReference>
<dbReference type="SMART" id="SM00382">
    <property type="entry name" value="AAA"/>
    <property type="match status" value="1"/>
</dbReference>
<evidence type="ECO:0000313" key="6">
    <source>
        <dbReference type="EMBL" id="AGW12354.1"/>
    </source>
</evidence>
<feature type="region of interest" description="Disordered" evidence="4">
    <location>
        <begin position="1"/>
        <end position="23"/>
    </location>
</feature>
<dbReference type="CDD" id="cd01129">
    <property type="entry name" value="PulE-GspE-like"/>
    <property type="match status" value="1"/>
</dbReference>
<feature type="compositionally biased region" description="Basic and acidic residues" evidence="4">
    <location>
        <begin position="1"/>
        <end position="12"/>
    </location>
</feature>
<evidence type="ECO:0000256" key="2">
    <source>
        <dbReference type="ARBA" id="ARBA00022741"/>
    </source>
</evidence>
<dbReference type="SUPFAM" id="SSF52540">
    <property type="entry name" value="P-loop containing nucleoside triphosphate hydrolases"/>
    <property type="match status" value="1"/>
</dbReference>
<dbReference type="PANTHER" id="PTHR30258:SF1">
    <property type="entry name" value="PROTEIN TRANSPORT PROTEIN HOFB HOMOLOG"/>
    <property type="match status" value="1"/>
</dbReference>
<dbReference type="HOGENOM" id="CLU_013446_10_3_7"/>
<dbReference type="Pfam" id="PF05157">
    <property type="entry name" value="MshEN"/>
    <property type="match status" value="1"/>
</dbReference>
<reference evidence="6 7" key="1">
    <citation type="journal article" date="2013" name="J. Bacteriol.">
        <title>Roles of HynAB and Ech, the only two hydrogenases found in the model sulfate reducer Desulfovibrio gigas.</title>
        <authorList>
            <person name="Morais-Silva F.O."/>
            <person name="Santos C.I."/>
            <person name="Rodrigues R."/>
            <person name="Pereira I.A."/>
            <person name="Rodrigues-Pousada C."/>
        </authorList>
    </citation>
    <scope>NUCLEOTIDE SEQUENCE [LARGE SCALE GENOMIC DNA]</scope>
    <source>
        <strain evidence="7">ATCC 19364 / DSM 1382 / NCIMB 9332 / VKM B-1759</strain>
    </source>
</reference>
<protein>
    <submittedName>
        <fullName evidence="6">Putative type II secretion system protein E</fullName>
    </submittedName>
</protein>
<feature type="domain" description="Bacterial type II secretion system protein E" evidence="5">
    <location>
        <begin position="421"/>
        <end position="435"/>
    </location>
</feature>
<dbReference type="AlphaFoldDB" id="T2G844"/>
<dbReference type="PANTHER" id="PTHR30258">
    <property type="entry name" value="TYPE II SECRETION SYSTEM PROTEIN GSPE-RELATED"/>
    <property type="match status" value="1"/>
</dbReference>
<dbReference type="KEGG" id="dgg:DGI_0439"/>
<dbReference type="InterPro" id="IPR003593">
    <property type="entry name" value="AAA+_ATPase"/>
</dbReference>
<dbReference type="STRING" id="1121448.DGI_0439"/>
<dbReference type="PATRIC" id="fig|1121448.10.peg.438"/>
<dbReference type="InterPro" id="IPR027417">
    <property type="entry name" value="P-loop_NTPase"/>
</dbReference>
<dbReference type="Proteomes" id="UP000016587">
    <property type="component" value="Chromosome"/>
</dbReference>